<dbReference type="GO" id="GO:0006310">
    <property type="term" value="P:DNA recombination"/>
    <property type="evidence" value="ECO:0007669"/>
    <property type="project" value="UniProtKB-UniRule"/>
</dbReference>
<evidence type="ECO:0000313" key="9">
    <source>
        <dbReference type="Proteomes" id="UP000004933"/>
    </source>
</evidence>
<evidence type="ECO:0000256" key="5">
    <source>
        <dbReference type="ARBA" id="ARBA00023204"/>
    </source>
</evidence>
<dbReference type="Gene3D" id="2.40.50.140">
    <property type="entry name" value="Nucleic acid-binding proteins"/>
    <property type="match status" value="1"/>
</dbReference>
<dbReference type="InterPro" id="IPR013849">
    <property type="entry name" value="DNA_helicase_Holl-junc_RuvA_I"/>
</dbReference>
<comment type="similarity">
    <text evidence="6">Belongs to the RuvA family.</text>
</comment>
<feature type="domain" description="Helix-hairpin-helix DNA-binding motif class 1" evidence="7">
    <location>
        <begin position="98"/>
        <end position="117"/>
    </location>
</feature>
<dbReference type="Pfam" id="PF01330">
    <property type="entry name" value="RuvA_N"/>
    <property type="match status" value="1"/>
</dbReference>
<dbReference type="GO" id="GO:0016787">
    <property type="term" value="F:hydrolase activity"/>
    <property type="evidence" value="ECO:0007669"/>
    <property type="project" value="UniProtKB-KW"/>
</dbReference>
<dbReference type="SUPFAM" id="SSF46929">
    <property type="entry name" value="DNA helicase RuvA subunit, C-terminal domain"/>
    <property type="match status" value="1"/>
</dbReference>
<keyword evidence="8" id="KW-0378">Hydrolase</keyword>
<dbReference type="InterPro" id="IPR003583">
    <property type="entry name" value="Hlx-hairpin-Hlx_DNA-bd_motif"/>
</dbReference>
<dbReference type="InterPro" id="IPR000085">
    <property type="entry name" value="RuvA"/>
</dbReference>
<evidence type="ECO:0000256" key="1">
    <source>
        <dbReference type="ARBA" id="ARBA00022490"/>
    </source>
</evidence>
<comment type="caution">
    <text evidence="6">Lacks conserved residue(s) required for the propagation of feature annotation.</text>
</comment>
<sequence length="230" mass="25330">MKISLKINESSKMEHMYAISNWKGDNMYEYIIGKVTFVSPYYIVVETNGIGYQISVDNPYRYSGKMDTDIKLYLHQVVREDAQLLFGFGSLEEKQLFLKLISVSGIGPKSGLAIMASVADHGGLINAIEGEDVTYLTKFPGVGKKTAQQMILDLKGKLGELESSEAAVAAMTATEVVTTSNQALAEALEALSALGYSDREIKRITKQLEALGETTTDVYLSNALKFMMKR</sequence>
<dbReference type="HAMAP" id="MF_00031">
    <property type="entry name" value="DNA_HJ_migration_RuvA"/>
    <property type="match status" value="1"/>
</dbReference>
<dbReference type="SMART" id="SM00278">
    <property type="entry name" value="HhH1"/>
    <property type="match status" value="2"/>
</dbReference>
<evidence type="ECO:0000256" key="3">
    <source>
        <dbReference type="ARBA" id="ARBA00023125"/>
    </source>
</evidence>
<comment type="function">
    <text evidence="6">The RuvA-RuvB-RuvC complex processes Holliday junction (HJ) DNA during genetic recombination and DNA repair, while the RuvA-RuvB complex plays an important role in the rescue of blocked DNA replication forks via replication fork reversal (RFR). RuvA specifically binds to HJ cruciform DNA, conferring on it an open structure. The RuvB hexamer acts as an ATP-dependent pump, pulling dsDNA into and through the RuvAB complex. HJ branch migration allows RuvC to scan DNA until it finds its consensus sequence, where it cleaves and resolves the cruciform DNA.</text>
</comment>
<keyword evidence="4 6" id="KW-0233">DNA recombination</keyword>
<dbReference type="InterPro" id="IPR011114">
    <property type="entry name" value="RuvA_C"/>
</dbReference>
<name>A0ABC9PAB2_ENTFL</name>
<dbReference type="EMBL" id="AEBE01000001">
    <property type="protein sequence ID" value="EFU91966.1"/>
    <property type="molecule type" value="Genomic_DNA"/>
</dbReference>
<dbReference type="CDD" id="cd14332">
    <property type="entry name" value="UBA_RuvA_C"/>
    <property type="match status" value="1"/>
</dbReference>
<comment type="subunit">
    <text evidence="6">Homotetramer. Forms an RuvA(8)-RuvB(12)-Holliday junction (HJ) complex. HJ DNA is sandwiched between 2 RuvA tetramers; dsDNA enters through RuvA and exits via RuvB. An RuvB hexamer assembles on each DNA strand where it exits the tetramer. Each RuvB hexamer is contacted by two RuvA subunits (via domain III) on 2 adjacent RuvB subunits; this complex drives branch migration. In the full resolvosome a probable DNA-RuvA(4)-RuvB(12)-RuvC(2) complex forms which resolves the HJ.</text>
</comment>
<dbReference type="GO" id="GO:0005737">
    <property type="term" value="C:cytoplasm"/>
    <property type="evidence" value="ECO:0007669"/>
    <property type="project" value="UniProtKB-SubCell"/>
</dbReference>
<dbReference type="Gene3D" id="1.10.150.20">
    <property type="entry name" value="5' to 3' exonuclease, C-terminal subdomain"/>
    <property type="match status" value="1"/>
</dbReference>
<evidence type="ECO:0000256" key="2">
    <source>
        <dbReference type="ARBA" id="ARBA00022763"/>
    </source>
</evidence>
<accession>A0ABC9PAB2</accession>
<keyword evidence="8" id="KW-0547">Nucleotide-binding</keyword>
<keyword evidence="8" id="KW-0067">ATP-binding</keyword>
<feature type="domain" description="Helix-hairpin-helix DNA-binding motif class 1" evidence="7">
    <location>
        <begin position="134"/>
        <end position="153"/>
    </location>
</feature>
<dbReference type="SUPFAM" id="SSF47781">
    <property type="entry name" value="RuvA domain 2-like"/>
    <property type="match status" value="1"/>
</dbReference>
<dbReference type="InterPro" id="IPR010994">
    <property type="entry name" value="RuvA_2-like"/>
</dbReference>
<evidence type="ECO:0000313" key="8">
    <source>
        <dbReference type="EMBL" id="EFU91966.1"/>
    </source>
</evidence>
<gene>
    <name evidence="6 8" type="primary">ruvA</name>
    <name evidence="8" type="ORF">HMPREF9511_00006</name>
</gene>
<dbReference type="InterPro" id="IPR036267">
    <property type="entry name" value="RuvA_C_sf"/>
</dbReference>
<dbReference type="SUPFAM" id="SSF50249">
    <property type="entry name" value="Nucleic acid-binding proteins"/>
    <property type="match status" value="1"/>
</dbReference>
<reference evidence="8 9" key="1">
    <citation type="submission" date="2010-09" db="EMBL/GenBank/DDBJ databases">
        <authorList>
            <person name="Weinstock G."/>
            <person name="Sodergren E."/>
            <person name="Clifton S."/>
            <person name="Fulton L."/>
            <person name="Fulton B."/>
            <person name="Courtney L."/>
            <person name="Fronick C."/>
            <person name="Harrison M."/>
            <person name="Strong C."/>
            <person name="Farmer C."/>
            <person name="Delahaunty K."/>
            <person name="Markovic C."/>
            <person name="Hall O."/>
            <person name="Minx P."/>
            <person name="Tomlinson C."/>
            <person name="Mitreva M."/>
            <person name="Hou S."/>
            <person name="Chen J."/>
            <person name="Wollam A."/>
            <person name="Pepin K.H."/>
            <person name="Johnson M."/>
            <person name="Bhonagiri V."/>
            <person name="Zhang X."/>
            <person name="Suruliraj S."/>
            <person name="Warren W."/>
            <person name="Chinwalla A."/>
            <person name="Mardis E.R."/>
            <person name="Wilson R.K."/>
        </authorList>
    </citation>
    <scope>NUCLEOTIDE SEQUENCE [LARGE SCALE GENOMIC DNA]</scope>
    <source>
        <strain evidence="8 9">TX0630</strain>
    </source>
</reference>
<keyword evidence="8" id="KW-0347">Helicase</keyword>
<evidence type="ECO:0000256" key="6">
    <source>
        <dbReference type="HAMAP-Rule" id="MF_00031"/>
    </source>
</evidence>
<keyword evidence="1 6" id="KW-0963">Cytoplasm</keyword>
<feature type="region of interest" description="Domain III" evidence="6">
    <location>
        <begin position="179"/>
        <end position="230"/>
    </location>
</feature>
<comment type="subcellular location">
    <subcellularLocation>
        <location evidence="6">Cytoplasm</location>
    </subcellularLocation>
</comment>
<comment type="domain">
    <text evidence="6">Has three domains with a flexible linker between the domains II and III and assumes an 'L' shape. Domain III is highly mobile and contacts RuvB.</text>
</comment>
<keyword evidence="3 6" id="KW-0238">DNA-binding</keyword>
<dbReference type="GO" id="GO:0048476">
    <property type="term" value="C:Holliday junction resolvase complex"/>
    <property type="evidence" value="ECO:0007669"/>
    <property type="project" value="UniProtKB-UniRule"/>
</dbReference>
<dbReference type="NCBIfam" id="TIGR00084">
    <property type="entry name" value="ruvA"/>
    <property type="match status" value="1"/>
</dbReference>
<dbReference type="InterPro" id="IPR012340">
    <property type="entry name" value="NA-bd_OB-fold"/>
</dbReference>
<dbReference type="Proteomes" id="UP000004933">
    <property type="component" value="Unassembled WGS sequence"/>
</dbReference>
<proteinExistence type="inferred from homology"/>
<dbReference type="GO" id="GO:0004386">
    <property type="term" value="F:helicase activity"/>
    <property type="evidence" value="ECO:0007669"/>
    <property type="project" value="UniProtKB-KW"/>
</dbReference>
<evidence type="ECO:0000256" key="4">
    <source>
        <dbReference type="ARBA" id="ARBA00023172"/>
    </source>
</evidence>
<evidence type="ECO:0000259" key="7">
    <source>
        <dbReference type="SMART" id="SM00278"/>
    </source>
</evidence>
<dbReference type="AlphaFoldDB" id="A0ABC9PAB2"/>
<dbReference type="Pfam" id="PF14520">
    <property type="entry name" value="HHH_5"/>
    <property type="match status" value="1"/>
</dbReference>
<organism evidence="8 9">
    <name type="scientific">Enterococcus faecalis TX0630</name>
    <dbReference type="NCBI Taxonomy" id="749508"/>
    <lineage>
        <taxon>Bacteria</taxon>
        <taxon>Bacillati</taxon>
        <taxon>Bacillota</taxon>
        <taxon>Bacilli</taxon>
        <taxon>Lactobacillales</taxon>
        <taxon>Enterococcaceae</taxon>
        <taxon>Enterococcus</taxon>
    </lineage>
</organism>
<keyword evidence="5 6" id="KW-0234">DNA repair</keyword>
<dbReference type="GO" id="GO:0000400">
    <property type="term" value="F:four-way junction DNA binding"/>
    <property type="evidence" value="ECO:0007669"/>
    <property type="project" value="UniProtKB-UniRule"/>
</dbReference>
<protein>
    <recommendedName>
        <fullName evidence="6">Holliday junction branch migration complex subunit RuvA</fullName>
    </recommendedName>
</protein>
<dbReference type="GO" id="GO:0006281">
    <property type="term" value="P:DNA repair"/>
    <property type="evidence" value="ECO:0007669"/>
    <property type="project" value="UniProtKB-UniRule"/>
</dbReference>
<dbReference type="Pfam" id="PF07499">
    <property type="entry name" value="RuvA_C"/>
    <property type="match status" value="1"/>
</dbReference>
<comment type="caution">
    <text evidence="8">The sequence shown here is derived from an EMBL/GenBank/DDBJ whole genome shotgun (WGS) entry which is preliminary data.</text>
</comment>
<keyword evidence="2 6" id="KW-0227">DNA damage</keyword>